<name>A0ABN2RPN3_9ACTN</name>
<dbReference type="InterPro" id="IPR036396">
    <property type="entry name" value="Cyt_P450_sf"/>
</dbReference>
<comment type="similarity">
    <text evidence="1">Belongs to the cytochrome P450 family.</text>
</comment>
<dbReference type="EMBL" id="BAAAQM010000018">
    <property type="protein sequence ID" value="GAA1972687.1"/>
    <property type="molecule type" value="Genomic_DNA"/>
</dbReference>
<dbReference type="Pfam" id="PF00067">
    <property type="entry name" value="p450"/>
    <property type="match status" value="1"/>
</dbReference>
<comment type="caution">
    <text evidence="2">The sequence shown here is derived from an EMBL/GenBank/DDBJ whole genome shotgun (WGS) entry which is preliminary data.</text>
</comment>
<dbReference type="SUPFAM" id="SSF48264">
    <property type="entry name" value="Cytochrome P450"/>
    <property type="match status" value="1"/>
</dbReference>
<gene>
    <name evidence="2" type="ORF">GCM10009838_35450</name>
</gene>
<reference evidence="2 3" key="1">
    <citation type="journal article" date="2019" name="Int. J. Syst. Evol. Microbiol.">
        <title>The Global Catalogue of Microorganisms (GCM) 10K type strain sequencing project: providing services to taxonomists for standard genome sequencing and annotation.</title>
        <authorList>
            <consortium name="The Broad Institute Genomics Platform"/>
            <consortium name="The Broad Institute Genome Sequencing Center for Infectious Disease"/>
            <person name="Wu L."/>
            <person name="Ma J."/>
        </authorList>
    </citation>
    <scope>NUCLEOTIDE SEQUENCE [LARGE SCALE GENOMIC DNA]</scope>
    <source>
        <strain evidence="2 3">JCM 16013</strain>
    </source>
</reference>
<dbReference type="RefSeq" id="WP_344658137.1">
    <property type="nucleotide sequence ID" value="NZ_BAAAQM010000018.1"/>
</dbReference>
<dbReference type="PRINTS" id="PR00359">
    <property type="entry name" value="BP450"/>
</dbReference>
<keyword evidence="3" id="KW-1185">Reference proteome</keyword>
<dbReference type="PANTHER" id="PTHR46696">
    <property type="entry name" value="P450, PUTATIVE (EUROFUNG)-RELATED"/>
    <property type="match status" value="1"/>
</dbReference>
<sequence length="416" mass="46412">MSVSTKPAIPVDRDFTDPDLYEERMPFEEFAELRRTARLWWCATPGSRQPFGDEGYWVASRHADVKYVSTHPELFGSSPNTALVRYGPQVTRADLDMQKVIMLNADAPDHTKMRNIVQRGFTPRSINALESVLKDRTRRIVAEAVAKGGGDFVTDLAGELPLQAIADLIGVPQEDRWKLFTWSNTMTGYDDPDLNVSEEDGKNASIELLMYAMGLAAQRREHPEDDIVTKLIEADRGDGFGKLNDDEFGFFVLMLVVAGNETTRNAITHGMRAFFDNPAQWELYKTSRPKTAADEIVRWATPIISFQRTALADTSVGDVEVKAGQRVVMLYSSANYDETVIPDPHTFDISRDPNPHLGFGGGGPHYCLGANLAKMEINLMFDTLAELAPGLAPDGDVRRLRSAWINGIKSLPVRYR</sequence>
<evidence type="ECO:0000313" key="3">
    <source>
        <dbReference type="Proteomes" id="UP001499854"/>
    </source>
</evidence>
<organism evidence="2 3">
    <name type="scientific">Catenulispora subtropica</name>
    <dbReference type="NCBI Taxonomy" id="450798"/>
    <lineage>
        <taxon>Bacteria</taxon>
        <taxon>Bacillati</taxon>
        <taxon>Actinomycetota</taxon>
        <taxon>Actinomycetes</taxon>
        <taxon>Catenulisporales</taxon>
        <taxon>Catenulisporaceae</taxon>
        <taxon>Catenulispora</taxon>
    </lineage>
</organism>
<dbReference type="InterPro" id="IPR002397">
    <property type="entry name" value="Cyt_P450_B"/>
</dbReference>
<proteinExistence type="inferred from homology"/>
<evidence type="ECO:0000256" key="1">
    <source>
        <dbReference type="ARBA" id="ARBA00010617"/>
    </source>
</evidence>
<dbReference type="InterPro" id="IPR001128">
    <property type="entry name" value="Cyt_P450"/>
</dbReference>
<protein>
    <submittedName>
        <fullName evidence="2">Cytochrome P450</fullName>
    </submittedName>
</protein>
<dbReference type="CDD" id="cd11033">
    <property type="entry name" value="CYP142-like"/>
    <property type="match status" value="1"/>
</dbReference>
<accession>A0ABN2RPN3</accession>
<dbReference type="Proteomes" id="UP001499854">
    <property type="component" value="Unassembled WGS sequence"/>
</dbReference>
<dbReference type="Gene3D" id="1.10.630.10">
    <property type="entry name" value="Cytochrome P450"/>
    <property type="match status" value="1"/>
</dbReference>
<dbReference type="PANTHER" id="PTHR46696:SF4">
    <property type="entry name" value="BIOTIN BIOSYNTHESIS CYTOCHROME P450"/>
    <property type="match status" value="1"/>
</dbReference>
<evidence type="ECO:0000313" key="2">
    <source>
        <dbReference type="EMBL" id="GAA1972687.1"/>
    </source>
</evidence>